<evidence type="ECO:0000259" key="4">
    <source>
        <dbReference type="Pfam" id="PF00370"/>
    </source>
</evidence>
<dbReference type="OrthoDB" id="9805576at2"/>
<dbReference type="eggNOG" id="COG1069">
    <property type="taxonomic scope" value="Bacteria"/>
</dbReference>
<dbReference type="InterPro" id="IPR018484">
    <property type="entry name" value="FGGY_N"/>
</dbReference>
<protein>
    <submittedName>
        <fullName evidence="6">Ribulokinase</fullName>
        <ecNumber evidence="6">2.7.1.16</ecNumber>
    </submittedName>
</protein>
<dbReference type="AlphaFoldDB" id="A8LPH8"/>
<keyword evidence="2 6" id="KW-0808">Transferase</keyword>
<dbReference type="InterPro" id="IPR043129">
    <property type="entry name" value="ATPase_NBD"/>
</dbReference>
<dbReference type="STRING" id="398580.Dshi_0555"/>
<comment type="similarity">
    <text evidence="1">Belongs to the FGGY kinase family.</text>
</comment>
<dbReference type="Proteomes" id="UP000006833">
    <property type="component" value="Chromosome"/>
</dbReference>
<dbReference type="PANTHER" id="PTHR43435">
    <property type="entry name" value="RIBULOKINASE"/>
    <property type="match status" value="1"/>
</dbReference>
<dbReference type="SUPFAM" id="SSF53067">
    <property type="entry name" value="Actin-like ATPase domain"/>
    <property type="match status" value="2"/>
</dbReference>
<keyword evidence="7" id="KW-1185">Reference proteome</keyword>
<reference evidence="7" key="1">
    <citation type="journal article" date="2010" name="ISME J.">
        <title>The complete genome sequence of the algal symbiont Dinoroseobacter shibae: a hitchhiker's guide to life in the sea.</title>
        <authorList>
            <person name="Wagner-Dobler I."/>
            <person name="Ballhausen B."/>
            <person name="Berger M."/>
            <person name="Brinkhoff T."/>
            <person name="Buchholz I."/>
            <person name="Bunk B."/>
            <person name="Cypionka H."/>
            <person name="Daniel R."/>
            <person name="Drepper T."/>
            <person name="Gerdts G."/>
            <person name="Hahnke S."/>
            <person name="Han C."/>
            <person name="Jahn D."/>
            <person name="Kalhoefer D."/>
            <person name="Kiss H."/>
            <person name="Klenk H.P."/>
            <person name="Kyrpides N."/>
            <person name="Liebl W."/>
            <person name="Liesegang H."/>
            <person name="Meincke L."/>
            <person name="Pati A."/>
            <person name="Petersen J."/>
            <person name="Piekarski T."/>
            <person name="Pommerenke C."/>
            <person name="Pradella S."/>
            <person name="Pukall R."/>
            <person name="Rabus R."/>
            <person name="Stackebrandt E."/>
            <person name="Thole S."/>
            <person name="Thompson L."/>
            <person name="Tielen P."/>
            <person name="Tomasch J."/>
            <person name="von Jan M."/>
            <person name="Wanphrut N."/>
            <person name="Wichels A."/>
            <person name="Zech H."/>
            <person name="Simon M."/>
        </authorList>
    </citation>
    <scope>NUCLEOTIDE SEQUENCE [LARGE SCALE GENOMIC DNA]</scope>
    <source>
        <strain evidence="7">DSM 16493 / NCIMB 14021 / DFL 12</strain>
    </source>
</reference>
<feature type="domain" description="Carbohydrate kinase FGGY C-terminal" evidence="5">
    <location>
        <begin position="275"/>
        <end position="484"/>
    </location>
</feature>
<dbReference type="GO" id="GO:0008741">
    <property type="term" value="F:ribulokinase activity"/>
    <property type="evidence" value="ECO:0007669"/>
    <property type="project" value="UniProtKB-EC"/>
</dbReference>
<feature type="domain" description="Carbohydrate kinase FGGY N-terminal" evidence="4">
    <location>
        <begin position="4"/>
        <end position="261"/>
    </location>
</feature>
<evidence type="ECO:0000256" key="1">
    <source>
        <dbReference type="ARBA" id="ARBA00009156"/>
    </source>
</evidence>
<keyword evidence="3 6" id="KW-0418">Kinase</keyword>
<dbReference type="PANTHER" id="PTHR43435:SF4">
    <property type="entry name" value="FGGY CARBOHYDRATE KINASE DOMAIN-CONTAINING PROTEIN"/>
    <property type="match status" value="1"/>
</dbReference>
<accession>A8LPH8</accession>
<dbReference type="HOGENOM" id="CLU_009281_10_2_5"/>
<dbReference type="InterPro" id="IPR018485">
    <property type="entry name" value="FGGY_C"/>
</dbReference>
<dbReference type="InterPro" id="IPR000577">
    <property type="entry name" value="Carb_kinase_FGGY"/>
</dbReference>
<dbReference type="Pfam" id="PF00370">
    <property type="entry name" value="FGGY_N"/>
    <property type="match status" value="1"/>
</dbReference>
<evidence type="ECO:0000256" key="2">
    <source>
        <dbReference type="ARBA" id="ARBA00022679"/>
    </source>
</evidence>
<gene>
    <name evidence="6" type="primary">araB</name>
    <name evidence="6" type="ordered locus">Dshi_0555</name>
</gene>
<sequence>MTCFIGVDVGTGSARAGVFDLEGTLLASRKHDIQMWRALGNIAEQSSDDIWQAVCSCVRGAISDAGISPQEVRGIGFDAACSLVALDGDMRPLSVSASGDVARNVIVWMDQRATDQAARINAKEYPVLEFVGGAISPEMQTPKLLWLRENMPESFAAAGQFFDLVDYLTWAATGSLARSCCTVTCKWTYLAHEDRWDNSYFEEIGLRELASENFSRIGTEIVPPGSALAQGLSHGAAAQMGLLAGIPVAAGLIDAHAGGIGTVGADPERGPEATMAYVFGTSACTMSTSPEAHRVPGVWGPYYSAMVPGMWLSEGGQSAAGEAIAHLVTVHPASAEAEAAARAEGLSLQTYLLRQVDRRVSEKSEVALLAGARVVVPDFLGNRAPFADPGATGAILGLTLSADFEDLLATYVAAVLGVGYGLRQIMQAQGQHGVRPSTIVVSGGAGESDTIKQLLADSSGFPVLSTRSAEPVLLGAAMLGAVAAGAYPTIQSAMSAMSSVKARFDPSSAEILALHQKRFEAFEMLQKADQTVRQAMVALPKGSV</sequence>
<dbReference type="RefSeq" id="WP_012177233.1">
    <property type="nucleotide sequence ID" value="NC_009952.1"/>
</dbReference>
<dbReference type="GO" id="GO:0019150">
    <property type="term" value="F:D-ribulokinase activity"/>
    <property type="evidence" value="ECO:0007669"/>
    <property type="project" value="TreeGrafter"/>
</dbReference>
<evidence type="ECO:0000256" key="3">
    <source>
        <dbReference type="ARBA" id="ARBA00022777"/>
    </source>
</evidence>
<dbReference type="CDD" id="cd07782">
    <property type="entry name" value="ASKHA_NBD_FGGY_D-RBK"/>
    <property type="match status" value="1"/>
</dbReference>
<name>A8LPH8_DINSH</name>
<dbReference type="Pfam" id="PF02782">
    <property type="entry name" value="FGGY_C"/>
    <property type="match status" value="1"/>
</dbReference>
<evidence type="ECO:0000313" key="7">
    <source>
        <dbReference type="Proteomes" id="UP000006833"/>
    </source>
</evidence>
<dbReference type="InterPro" id="IPR006003">
    <property type="entry name" value="FGGY_RbtK-like"/>
</dbReference>
<dbReference type="GO" id="GO:0019321">
    <property type="term" value="P:pentose metabolic process"/>
    <property type="evidence" value="ECO:0007669"/>
    <property type="project" value="TreeGrafter"/>
</dbReference>
<dbReference type="PIRSF" id="PIRSF000538">
    <property type="entry name" value="GlpK"/>
    <property type="match status" value="1"/>
</dbReference>
<proteinExistence type="inferred from homology"/>
<dbReference type="KEGG" id="dsh:Dshi_0555"/>
<evidence type="ECO:0000313" key="6">
    <source>
        <dbReference type="EMBL" id="ABV92301.1"/>
    </source>
</evidence>
<dbReference type="GO" id="GO:0005737">
    <property type="term" value="C:cytoplasm"/>
    <property type="evidence" value="ECO:0007669"/>
    <property type="project" value="TreeGrafter"/>
</dbReference>
<organism evidence="6 7">
    <name type="scientific">Dinoroseobacter shibae (strain DSM 16493 / NCIMB 14021 / DFL 12)</name>
    <dbReference type="NCBI Taxonomy" id="398580"/>
    <lineage>
        <taxon>Bacteria</taxon>
        <taxon>Pseudomonadati</taxon>
        <taxon>Pseudomonadota</taxon>
        <taxon>Alphaproteobacteria</taxon>
        <taxon>Rhodobacterales</taxon>
        <taxon>Roseobacteraceae</taxon>
        <taxon>Dinoroseobacter</taxon>
    </lineage>
</organism>
<dbReference type="NCBIfam" id="TIGR01315">
    <property type="entry name" value="5C_CHO_kinase"/>
    <property type="match status" value="1"/>
</dbReference>
<dbReference type="EMBL" id="CP000830">
    <property type="protein sequence ID" value="ABV92301.1"/>
    <property type="molecule type" value="Genomic_DNA"/>
</dbReference>
<dbReference type="FunFam" id="3.30.420.40:FF:000101">
    <property type="entry name" value="FGGY carbohydrate kinase domain-containing protein"/>
    <property type="match status" value="1"/>
</dbReference>
<dbReference type="EC" id="2.7.1.16" evidence="6"/>
<evidence type="ECO:0000259" key="5">
    <source>
        <dbReference type="Pfam" id="PF02782"/>
    </source>
</evidence>
<dbReference type="Gene3D" id="1.20.58.2240">
    <property type="match status" value="1"/>
</dbReference>
<dbReference type="Gene3D" id="3.30.420.40">
    <property type="match status" value="1"/>
</dbReference>